<dbReference type="OrthoDB" id="10068328at2759"/>
<keyword evidence="5" id="KW-1185">Reference proteome</keyword>
<keyword evidence="1" id="KW-0175">Coiled coil</keyword>
<protein>
    <recommendedName>
        <fullName evidence="3">RUN domain-containing protein</fullName>
    </recommendedName>
</protein>
<sequence length="659" mass="74385">MELEYLENLHDSREKSFQGNGDGAALEPEGENESEEWDAWEGLKARPERYAPLGANDSDKEHSTCGPLDDNCTDLFELHQMKEDQEQLTSALLALTTHFAQVQFRVQQIVEAPQTEKETLLKDLQDFAFRGIPSAVTERLTTIDSPSPVDDIQEKMRLQAEKQRDLIGQLKSQLEELESYAYETGEAGLPQSVLLQRHKLVVEQLRDRLHLNVDELEKLSDDDLKLQVDQAISELVSPLKMKEELVNQLKTQITDLERFIHFLHGEGTWDGDCTCACPKHGPATPKKFTHTGGNVQGGNEEEIRAKTIQLMKKALTLIQMFAVAQFGCSTNHFHMNTLKKNAKGNHWGDLRAQLEVAIGKVHTLAVQAEAPVDSDYTSDSEDAPVVSCNQALTSAVRKDLAMALADLFQHGLMLMGQSQSLVPFLSCFPARSSAGSGFMTVWDLILRYYHLKNGEKYNATPARRLSQSFGLEIVGSKAITNRELLLSTIDNIICSHSRYKRSQQSHFKAFVCAALNSKKLVHWLRLIVRCQGLIEQCYQPWSYVAKTGCEDSFRSLEKLTSINFNLPVDLAIRQIPDKHLDSSPGGYQVATVLIVFIDFFRILSAQLCFNREWWRNQLPLSNPYKGVAQKILILLVYNLTGYVLLLRLQFSTLADDIRF</sequence>
<dbReference type="Pfam" id="PF26030">
    <property type="entry name" value="RUNDC1"/>
    <property type="match status" value="1"/>
</dbReference>
<evidence type="ECO:0000259" key="3">
    <source>
        <dbReference type="PROSITE" id="PS50826"/>
    </source>
</evidence>
<accession>A0A8J2JPD9</accession>
<dbReference type="Proteomes" id="UP000708208">
    <property type="component" value="Unassembled WGS sequence"/>
</dbReference>
<reference evidence="4" key="1">
    <citation type="submission" date="2021-06" db="EMBL/GenBank/DDBJ databases">
        <authorList>
            <person name="Hodson N. C."/>
            <person name="Mongue J. A."/>
            <person name="Jaron S. K."/>
        </authorList>
    </citation>
    <scope>NUCLEOTIDE SEQUENCE</scope>
</reference>
<comment type="caution">
    <text evidence="4">The sequence shown here is derived from an EMBL/GenBank/DDBJ whole genome shotgun (WGS) entry which is preliminary data.</text>
</comment>
<dbReference type="InterPro" id="IPR047343">
    <property type="entry name" value="RUSC1_2"/>
</dbReference>
<feature type="region of interest" description="Disordered" evidence="2">
    <location>
        <begin position="1"/>
        <end position="44"/>
    </location>
</feature>
<dbReference type="PANTHER" id="PTHR15591:SF19">
    <property type="entry name" value="RUN DOMAIN-CONTAINING PROTEIN 1 ISOFORM X1"/>
    <property type="match status" value="1"/>
</dbReference>
<dbReference type="InterPro" id="IPR004012">
    <property type="entry name" value="Run_dom"/>
</dbReference>
<dbReference type="EMBL" id="CAJVCH010079158">
    <property type="protein sequence ID" value="CAG7721400.1"/>
    <property type="molecule type" value="Genomic_DNA"/>
</dbReference>
<organism evidence="4 5">
    <name type="scientific">Allacma fusca</name>
    <dbReference type="NCBI Taxonomy" id="39272"/>
    <lineage>
        <taxon>Eukaryota</taxon>
        <taxon>Metazoa</taxon>
        <taxon>Ecdysozoa</taxon>
        <taxon>Arthropoda</taxon>
        <taxon>Hexapoda</taxon>
        <taxon>Collembola</taxon>
        <taxon>Symphypleona</taxon>
        <taxon>Sminthuridae</taxon>
        <taxon>Allacma</taxon>
    </lineage>
</organism>
<feature type="domain" description="RUN" evidence="3">
    <location>
        <begin position="391"/>
        <end position="571"/>
    </location>
</feature>
<feature type="compositionally biased region" description="Basic and acidic residues" evidence="2">
    <location>
        <begin position="7"/>
        <end position="16"/>
    </location>
</feature>
<feature type="coiled-coil region" evidence="1">
    <location>
        <begin position="160"/>
        <end position="259"/>
    </location>
</feature>
<evidence type="ECO:0000256" key="2">
    <source>
        <dbReference type="SAM" id="MobiDB-lite"/>
    </source>
</evidence>
<name>A0A8J2JPD9_9HEXA</name>
<proteinExistence type="predicted"/>
<dbReference type="AlphaFoldDB" id="A0A8J2JPD9"/>
<dbReference type="CDD" id="cd17683">
    <property type="entry name" value="RUN_RUNDC1"/>
    <property type="match status" value="1"/>
</dbReference>
<evidence type="ECO:0000313" key="5">
    <source>
        <dbReference type="Proteomes" id="UP000708208"/>
    </source>
</evidence>
<evidence type="ECO:0000313" key="4">
    <source>
        <dbReference type="EMBL" id="CAG7721400.1"/>
    </source>
</evidence>
<evidence type="ECO:0000256" key="1">
    <source>
        <dbReference type="SAM" id="Coils"/>
    </source>
</evidence>
<gene>
    <name evidence="4" type="ORF">AFUS01_LOCUS10619</name>
</gene>
<dbReference type="SMART" id="SM00593">
    <property type="entry name" value="RUN"/>
    <property type="match status" value="1"/>
</dbReference>
<dbReference type="Pfam" id="PF02759">
    <property type="entry name" value="RUN"/>
    <property type="match status" value="1"/>
</dbReference>
<feature type="compositionally biased region" description="Acidic residues" evidence="2">
    <location>
        <begin position="28"/>
        <end position="39"/>
    </location>
</feature>
<dbReference type="PROSITE" id="PS50826">
    <property type="entry name" value="RUN"/>
    <property type="match status" value="1"/>
</dbReference>
<dbReference type="InterPro" id="IPR058732">
    <property type="entry name" value="RUNDC1_M"/>
</dbReference>
<dbReference type="PANTHER" id="PTHR15591">
    <property type="entry name" value="RUN AND SH3 DOMAIN CONTAINING"/>
    <property type="match status" value="1"/>
</dbReference>